<comment type="caution">
    <text evidence="2">The sequence shown here is derived from an EMBL/GenBank/DDBJ whole genome shotgun (WGS) entry which is preliminary data.</text>
</comment>
<feature type="region of interest" description="Disordered" evidence="1">
    <location>
        <begin position="30"/>
        <end position="51"/>
    </location>
</feature>
<keyword evidence="3" id="KW-1185">Reference proteome</keyword>
<reference evidence="2 3" key="1">
    <citation type="submission" date="2019-05" db="EMBL/GenBank/DDBJ databases">
        <title>Another draft genome of Portunus trituberculatus and its Hox gene families provides insights of decapod evolution.</title>
        <authorList>
            <person name="Jeong J.-H."/>
            <person name="Song I."/>
            <person name="Kim S."/>
            <person name="Choi T."/>
            <person name="Kim D."/>
            <person name="Ryu S."/>
            <person name="Kim W."/>
        </authorList>
    </citation>
    <scope>NUCLEOTIDE SEQUENCE [LARGE SCALE GENOMIC DNA]</scope>
    <source>
        <tissue evidence="2">Muscle</tissue>
    </source>
</reference>
<gene>
    <name evidence="2" type="ORF">E2C01_095790</name>
</gene>
<protein>
    <submittedName>
        <fullName evidence="2">Uncharacterized protein</fullName>
    </submittedName>
</protein>
<dbReference type="Proteomes" id="UP000324222">
    <property type="component" value="Unassembled WGS sequence"/>
</dbReference>
<evidence type="ECO:0000313" key="2">
    <source>
        <dbReference type="EMBL" id="MPD00326.1"/>
    </source>
</evidence>
<name>A0A5B7K0B6_PORTR</name>
<dbReference type="AlphaFoldDB" id="A0A5B7K0B6"/>
<evidence type="ECO:0000256" key="1">
    <source>
        <dbReference type="SAM" id="MobiDB-lite"/>
    </source>
</evidence>
<sequence length="116" mass="12769">MNTLTVKTAVISARLSRSMAIEQQQELLEITEDEEGWSRDAGTPTPPDTDPAAEYLDFLRQHVGKADLALLGSLAREPRMGALPAVMPYGNMIYDTCMPDVCTKEELQVSWLGVLS</sequence>
<organism evidence="2 3">
    <name type="scientific">Portunus trituberculatus</name>
    <name type="common">Swimming crab</name>
    <name type="synonym">Neptunus trituberculatus</name>
    <dbReference type="NCBI Taxonomy" id="210409"/>
    <lineage>
        <taxon>Eukaryota</taxon>
        <taxon>Metazoa</taxon>
        <taxon>Ecdysozoa</taxon>
        <taxon>Arthropoda</taxon>
        <taxon>Crustacea</taxon>
        <taxon>Multicrustacea</taxon>
        <taxon>Malacostraca</taxon>
        <taxon>Eumalacostraca</taxon>
        <taxon>Eucarida</taxon>
        <taxon>Decapoda</taxon>
        <taxon>Pleocyemata</taxon>
        <taxon>Brachyura</taxon>
        <taxon>Eubrachyura</taxon>
        <taxon>Portunoidea</taxon>
        <taxon>Portunidae</taxon>
        <taxon>Portuninae</taxon>
        <taxon>Portunus</taxon>
    </lineage>
</organism>
<accession>A0A5B7K0B6</accession>
<evidence type="ECO:0000313" key="3">
    <source>
        <dbReference type="Proteomes" id="UP000324222"/>
    </source>
</evidence>
<proteinExistence type="predicted"/>
<dbReference type="OrthoDB" id="10006435at2759"/>
<dbReference type="EMBL" id="VSRR010122399">
    <property type="protein sequence ID" value="MPD00326.1"/>
    <property type="molecule type" value="Genomic_DNA"/>
</dbReference>